<dbReference type="EMBL" id="JAOCAE010000007">
    <property type="protein sequence ID" value="MDH1236695.1"/>
    <property type="molecule type" value="Genomic_DNA"/>
</dbReference>
<dbReference type="RefSeq" id="WP_157787410.1">
    <property type="nucleotide sequence ID" value="NZ_JAOCAE010000007.1"/>
</dbReference>
<reference evidence="1" key="1">
    <citation type="submission" date="2022-09" db="EMBL/GenBank/DDBJ databases">
        <title>Intensive care unit water sources are persistently colonized with multi-drug resistant bacteria and are the site of extensive horizontal gene transfer of antibiotic resistance genes.</title>
        <authorList>
            <person name="Diorio-Toth L."/>
        </authorList>
    </citation>
    <scope>NUCLEOTIDE SEQUENCE</scope>
    <source>
        <strain evidence="1">GD03947</strain>
    </source>
</reference>
<evidence type="ECO:0000313" key="1">
    <source>
        <dbReference type="EMBL" id="MDH1236695.1"/>
    </source>
</evidence>
<dbReference type="AlphaFoldDB" id="A0AA42PAG7"/>
<proteinExistence type="predicted"/>
<sequence>MKTDARVLNSRSAVSALRDFLRQVAARPHIFAENVELISALKSQAGIAALEVEFEDDEGIKQTKAVSLNTLKTYANELFERGFEEINYLRLSAKDSIDTFNNRGQKSNKRTKSGLTKRVDEMERDLEQHQKINFILLQGLSYAIGELKIVRDTPSEKLRKKRVQDALTTLTMIASMNPPPFDYFPPIEHDRKVTKIDKYRK</sequence>
<comment type="caution">
    <text evidence="1">The sequence shown here is derived from an EMBL/GenBank/DDBJ whole genome shotgun (WGS) entry which is preliminary data.</text>
</comment>
<name>A0AA42PAG7_STUST</name>
<protein>
    <submittedName>
        <fullName evidence="1">Uncharacterized protein</fullName>
    </submittedName>
</protein>
<organism evidence="1 2">
    <name type="scientific">Stutzerimonas stutzeri</name>
    <name type="common">Pseudomonas stutzeri</name>
    <dbReference type="NCBI Taxonomy" id="316"/>
    <lineage>
        <taxon>Bacteria</taxon>
        <taxon>Pseudomonadati</taxon>
        <taxon>Pseudomonadota</taxon>
        <taxon>Gammaproteobacteria</taxon>
        <taxon>Pseudomonadales</taxon>
        <taxon>Pseudomonadaceae</taxon>
        <taxon>Stutzerimonas</taxon>
    </lineage>
</organism>
<gene>
    <name evidence="1" type="ORF">N5C32_11670</name>
</gene>
<accession>A0AA42PAG7</accession>
<evidence type="ECO:0000313" key="2">
    <source>
        <dbReference type="Proteomes" id="UP001158500"/>
    </source>
</evidence>
<dbReference type="Proteomes" id="UP001158500">
    <property type="component" value="Unassembled WGS sequence"/>
</dbReference>